<evidence type="ECO:0000256" key="1">
    <source>
        <dbReference type="SAM" id="SignalP"/>
    </source>
</evidence>
<dbReference type="HOGENOM" id="CLU_2224864_0_0_1"/>
<evidence type="ECO:0000313" key="3">
    <source>
        <dbReference type="EMBL" id="KIJ47104.1"/>
    </source>
</evidence>
<name>A0A0C9VVJ9_SPHS4</name>
<organism evidence="3 4">
    <name type="scientific">Sphaerobolus stellatus (strain SS14)</name>
    <dbReference type="NCBI Taxonomy" id="990650"/>
    <lineage>
        <taxon>Eukaryota</taxon>
        <taxon>Fungi</taxon>
        <taxon>Dikarya</taxon>
        <taxon>Basidiomycota</taxon>
        <taxon>Agaricomycotina</taxon>
        <taxon>Agaricomycetes</taxon>
        <taxon>Phallomycetidae</taxon>
        <taxon>Geastrales</taxon>
        <taxon>Sphaerobolaceae</taxon>
        <taxon>Sphaerobolus</taxon>
    </lineage>
</organism>
<accession>A0A0C9VVJ9</accession>
<evidence type="ECO:0000313" key="4">
    <source>
        <dbReference type="Proteomes" id="UP000054279"/>
    </source>
</evidence>
<keyword evidence="4" id="KW-1185">Reference proteome</keyword>
<dbReference type="Proteomes" id="UP000054279">
    <property type="component" value="Unassembled WGS sequence"/>
</dbReference>
<keyword evidence="1" id="KW-0732">Signal</keyword>
<dbReference type="InterPro" id="IPR002889">
    <property type="entry name" value="WSC_carb-bd"/>
</dbReference>
<reference evidence="3 4" key="1">
    <citation type="submission" date="2014-06" db="EMBL/GenBank/DDBJ databases">
        <title>Evolutionary Origins and Diversification of the Mycorrhizal Mutualists.</title>
        <authorList>
            <consortium name="DOE Joint Genome Institute"/>
            <consortium name="Mycorrhizal Genomics Consortium"/>
            <person name="Kohler A."/>
            <person name="Kuo A."/>
            <person name="Nagy L.G."/>
            <person name="Floudas D."/>
            <person name="Copeland A."/>
            <person name="Barry K.W."/>
            <person name="Cichocki N."/>
            <person name="Veneault-Fourrey C."/>
            <person name="LaButti K."/>
            <person name="Lindquist E.A."/>
            <person name="Lipzen A."/>
            <person name="Lundell T."/>
            <person name="Morin E."/>
            <person name="Murat C."/>
            <person name="Riley R."/>
            <person name="Ohm R."/>
            <person name="Sun H."/>
            <person name="Tunlid A."/>
            <person name="Henrissat B."/>
            <person name="Grigoriev I.V."/>
            <person name="Hibbett D.S."/>
            <person name="Martin F."/>
        </authorList>
    </citation>
    <scope>NUCLEOTIDE SEQUENCE [LARGE SCALE GENOMIC DNA]</scope>
    <source>
        <strain evidence="3 4">SS14</strain>
    </source>
</reference>
<proteinExistence type="predicted"/>
<feature type="chain" id="PRO_5002221916" description="WSC domain-containing protein" evidence="1">
    <location>
        <begin position="23"/>
        <end position="106"/>
    </location>
</feature>
<dbReference type="EMBL" id="KN837104">
    <property type="protein sequence ID" value="KIJ47104.1"/>
    <property type="molecule type" value="Genomic_DNA"/>
</dbReference>
<feature type="domain" description="WSC" evidence="2">
    <location>
        <begin position="44"/>
        <end position="91"/>
    </location>
</feature>
<sequence>MLLAIKAPVLFIFLLSSSSTYATTINAPVHARQAALPSSWSAKGCFTLCDCSHIETASFTSVESMTVPSCINFCSAGGLDFAGIEFEKECYWDKIIWPSFSYKEQQ</sequence>
<dbReference type="Pfam" id="PF01822">
    <property type="entry name" value="WSC"/>
    <property type="match status" value="1"/>
</dbReference>
<gene>
    <name evidence="3" type="ORF">M422DRAFT_45936</name>
</gene>
<dbReference type="OrthoDB" id="5985073at2759"/>
<dbReference type="AlphaFoldDB" id="A0A0C9VVJ9"/>
<evidence type="ECO:0000259" key="2">
    <source>
        <dbReference type="Pfam" id="PF01822"/>
    </source>
</evidence>
<protein>
    <recommendedName>
        <fullName evidence="2">WSC domain-containing protein</fullName>
    </recommendedName>
</protein>
<feature type="signal peptide" evidence="1">
    <location>
        <begin position="1"/>
        <end position="22"/>
    </location>
</feature>